<protein>
    <recommendedName>
        <fullName evidence="3">Peptidase S1 domain-containing protein</fullName>
    </recommendedName>
</protein>
<reference evidence="4" key="2">
    <citation type="submission" date="2025-08" db="UniProtKB">
        <authorList>
            <consortium name="Ensembl"/>
        </authorList>
    </citation>
    <scope>IDENTIFICATION</scope>
</reference>
<evidence type="ECO:0000256" key="1">
    <source>
        <dbReference type="ARBA" id="ARBA00023157"/>
    </source>
</evidence>
<dbReference type="AlphaFoldDB" id="A0A4W6C5G2"/>
<feature type="chain" id="PRO_5021262821" description="Peptidase S1 domain-containing protein" evidence="2">
    <location>
        <begin position="20"/>
        <end position="140"/>
    </location>
</feature>
<dbReference type="SUPFAM" id="SSF50494">
    <property type="entry name" value="Trypsin-like serine proteases"/>
    <property type="match status" value="2"/>
</dbReference>
<organism evidence="4 5">
    <name type="scientific">Lates calcarifer</name>
    <name type="common">Barramundi</name>
    <name type="synonym">Holocentrus calcarifer</name>
    <dbReference type="NCBI Taxonomy" id="8187"/>
    <lineage>
        <taxon>Eukaryota</taxon>
        <taxon>Metazoa</taxon>
        <taxon>Chordata</taxon>
        <taxon>Craniata</taxon>
        <taxon>Vertebrata</taxon>
        <taxon>Euteleostomi</taxon>
        <taxon>Actinopterygii</taxon>
        <taxon>Neopterygii</taxon>
        <taxon>Teleostei</taxon>
        <taxon>Neoteleostei</taxon>
        <taxon>Acanthomorphata</taxon>
        <taxon>Carangaria</taxon>
        <taxon>Carangaria incertae sedis</taxon>
        <taxon>Centropomidae</taxon>
        <taxon>Lates</taxon>
    </lineage>
</organism>
<dbReference type="Proteomes" id="UP000314980">
    <property type="component" value="Unassembled WGS sequence"/>
</dbReference>
<feature type="signal peptide" evidence="2">
    <location>
        <begin position="1"/>
        <end position="19"/>
    </location>
</feature>
<accession>A0A4W6C5G2</accession>
<dbReference type="STRING" id="8187.ENSLCAP00010006136"/>
<keyword evidence="2" id="KW-0732">Signal</keyword>
<name>A0A4W6C5G2_LATCA</name>
<keyword evidence="1" id="KW-1015">Disulfide bond</keyword>
<dbReference type="GO" id="GO:0006508">
    <property type="term" value="P:proteolysis"/>
    <property type="evidence" value="ECO:0007669"/>
    <property type="project" value="InterPro"/>
</dbReference>
<proteinExistence type="predicted"/>
<dbReference type="GO" id="GO:0004252">
    <property type="term" value="F:serine-type endopeptidase activity"/>
    <property type="evidence" value="ECO:0007669"/>
    <property type="project" value="InterPro"/>
</dbReference>
<dbReference type="Pfam" id="PF00089">
    <property type="entry name" value="Trypsin"/>
    <property type="match status" value="1"/>
</dbReference>
<feature type="domain" description="Peptidase S1" evidence="3">
    <location>
        <begin position="1"/>
        <end position="120"/>
    </location>
</feature>
<dbReference type="PANTHER" id="PTHR24271:SF87">
    <property type="entry name" value="ARGININE ESTERASE-LIKE-RELATED"/>
    <property type="match status" value="1"/>
</dbReference>
<dbReference type="GeneTree" id="ENSGT00940000181909"/>
<keyword evidence="5" id="KW-1185">Reference proteome</keyword>
<evidence type="ECO:0000313" key="4">
    <source>
        <dbReference type="Ensembl" id="ENSLCAP00010006136.1"/>
    </source>
</evidence>
<sequence length="140" mass="15631">MHVLYKILFFHLLTCLGRSGQNLNITLQPTTCVIHGKIAPENSMLYMVSVQNNRGHICGGFLVREDFMVTAGDSGGPLVCSGKAVGVVSFNKYRNCNYPDVPNVYTDISKYLVWINSVSDHLDHPHTLKITQYPMVCVIE</sequence>
<dbReference type="Ensembl" id="ENSLCAT00010006288.1">
    <property type="protein sequence ID" value="ENSLCAP00010006136.1"/>
    <property type="gene ID" value="ENSLCAG00010003049.1"/>
</dbReference>
<dbReference type="InParanoid" id="A0A4W6C5G2"/>
<dbReference type="InterPro" id="IPR043504">
    <property type="entry name" value="Peptidase_S1_PA_chymotrypsin"/>
</dbReference>
<evidence type="ECO:0000256" key="2">
    <source>
        <dbReference type="SAM" id="SignalP"/>
    </source>
</evidence>
<dbReference type="InterPro" id="IPR001254">
    <property type="entry name" value="Trypsin_dom"/>
</dbReference>
<evidence type="ECO:0000259" key="3">
    <source>
        <dbReference type="PROSITE" id="PS50240"/>
    </source>
</evidence>
<reference evidence="5" key="1">
    <citation type="submission" date="2015-09" db="EMBL/GenBank/DDBJ databases">
        <authorList>
            <person name="Sai Rama Sridatta P."/>
        </authorList>
    </citation>
    <scope>NUCLEOTIDE SEQUENCE [LARGE SCALE GENOMIC DNA]</scope>
</reference>
<evidence type="ECO:0000313" key="5">
    <source>
        <dbReference type="Proteomes" id="UP000314980"/>
    </source>
</evidence>
<dbReference type="Gene3D" id="2.40.10.10">
    <property type="entry name" value="Trypsin-like serine proteases"/>
    <property type="match status" value="2"/>
</dbReference>
<dbReference type="PROSITE" id="PS50240">
    <property type="entry name" value="TRYPSIN_DOM"/>
    <property type="match status" value="1"/>
</dbReference>
<dbReference type="PANTHER" id="PTHR24271">
    <property type="entry name" value="KALLIKREIN-RELATED"/>
    <property type="match status" value="1"/>
</dbReference>
<dbReference type="InterPro" id="IPR009003">
    <property type="entry name" value="Peptidase_S1_PA"/>
</dbReference>
<reference evidence="4" key="3">
    <citation type="submission" date="2025-09" db="UniProtKB">
        <authorList>
            <consortium name="Ensembl"/>
        </authorList>
    </citation>
    <scope>IDENTIFICATION</scope>
</reference>